<organism evidence="2 3">
    <name type="scientific">Lactiplantibacillus paraplantarum</name>
    <dbReference type="NCBI Taxonomy" id="60520"/>
    <lineage>
        <taxon>Bacteria</taxon>
        <taxon>Bacillati</taxon>
        <taxon>Bacillota</taxon>
        <taxon>Bacilli</taxon>
        <taxon>Lactobacillales</taxon>
        <taxon>Lactobacillaceae</taxon>
        <taxon>Lactiplantibacillus</taxon>
    </lineage>
</organism>
<feature type="transmembrane region" description="Helical" evidence="1">
    <location>
        <begin position="161"/>
        <end position="183"/>
    </location>
</feature>
<accession>A0A4Q9Y4C7</accession>
<proteinExistence type="predicted"/>
<name>A0A4Q9Y4C7_9LACO</name>
<evidence type="ECO:0000256" key="1">
    <source>
        <dbReference type="SAM" id="Phobius"/>
    </source>
</evidence>
<reference evidence="2 3" key="1">
    <citation type="submission" date="2019-01" db="EMBL/GenBank/DDBJ databases">
        <title>Draft genome sequence of Lactobacillus paraplantarum OSY-TC318, a Producer of the novel lantibiotic Paraplantaracin TC318.</title>
        <authorList>
            <person name="Hussein W.E."/>
            <person name="Huang E."/>
            <person name="Yousef A.E."/>
        </authorList>
    </citation>
    <scope>NUCLEOTIDE SEQUENCE [LARGE SCALE GENOMIC DNA]</scope>
    <source>
        <strain evidence="2 3">OSY-TC318</strain>
    </source>
</reference>
<evidence type="ECO:0008006" key="4">
    <source>
        <dbReference type="Google" id="ProtNLM"/>
    </source>
</evidence>
<comment type="caution">
    <text evidence="2">The sequence shown here is derived from an EMBL/GenBank/DDBJ whole genome shotgun (WGS) entry which is preliminary data.</text>
</comment>
<evidence type="ECO:0000313" key="2">
    <source>
        <dbReference type="EMBL" id="TBX47099.1"/>
    </source>
</evidence>
<dbReference type="EMBL" id="SEHH01000040">
    <property type="protein sequence ID" value="TBX47099.1"/>
    <property type="molecule type" value="Genomic_DNA"/>
</dbReference>
<dbReference type="Proteomes" id="UP000292648">
    <property type="component" value="Unassembled WGS sequence"/>
</dbReference>
<gene>
    <name evidence="2" type="ORF">EUZ87_05250</name>
</gene>
<keyword evidence="1" id="KW-1133">Transmembrane helix</keyword>
<evidence type="ECO:0000313" key="3">
    <source>
        <dbReference type="Proteomes" id="UP000292648"/>
    </source>
</evidence>
<keyword evidence="1" id="KW-0472">Membrane</keyword>
<keyword evidence="1" id="KW-0812">Transmembrane</keyword>
<dbReference type="AlphaFoldDB" id="A0A4Q9Y4C7"/>
<protein>
    <recommendedName>
        <fullName evidence="4">Capsular polysaccharide biosynthesis protein CpsC</fullName>
    </recommendedName>
</protein>
<sequence>MKTIWEYIRLTREHWELYLFSIIICLSISVLFINNNKYVYTSQVQVVSKNKKLAVSDTASMSVYQTMIKHPVTIISAQKGLKDDYGIYISQDDLVKSITTTPVLSGNSVQVIATNSDSQIAVAMGKQVAKSFYYALRANLPNKQITIDSNPTLENTRSLALWYNVSVAITLGIAIGFSIQIYITKYSKKSRRGNS</sequence>
<feature type="transmembrane region" description="Helical" evidence="1">
    <location>
        <begin position="15"/>
        <end position="33"/>
    </location>
</feature>